<comment type="caution">
    <text evidence="1">The sequence shown here is derived from an EMBL/GenBank/DDBJ whole genome shotgun (WGS) entry which is preliminary data.</text>
</comment>
<dbReference type="Pfam" id="PF08982">
    <property type="entry name" value="AtaL"/>
    <property type="match status" value="1"/>
</dbReference>
<dbReference type="InterPro" id="IPR023393">
    <property type="entry name" value="START-like_dom_sf"/>
</dbReference>
<protein>
    <submittedName>
        <fullName evidence="1">DUF1857 family protein</fullName>
    </submittedName>
</protein>
<name>A0A941E7Z6_9BURK</name>
<dbReference type="SUPFAM" id="SSF55961">
    <property type="entry name" value="Bet v1-like"/>
    <property type="match status" value="1"/>
</dbReference>
<evidence type="ECO:0000313" key="2">
    <source>
        <dbReference type="Proteomes" id="UP000678545"/>
    </source>
</evidence>
<dbReference type="Gene3D" id="3.30.530.20">
    <property type="match status" value="1"/>
</dbReference>
<dbReference type="Proteomes" id="UP000678545">
    <property type="component" value="Unassembled WGS sequence"/>
</dbReference>
<proteinExistence type="predicted"/>
<dbReference type="CDD" id="cd08863">
    <property type="entry name" value="SRPBCC_DUF1857"/>
    <property type="match status" value="1"/>
</dbReference>
<dbReference type="InterPro" id="IPR015075">
    <property type="entry name" value="AtaL"/>
</dbReference>
<gene>
    <name evidence="1" type="ORF">KDM90_15515</name>
</gene>
<reference evidence="1" key="1">
    <citation type="submission" date="2021-04" db="EMBL/GenBank/DDBJ databases">
        <title>novel species isolated from subtropical streams in China.</title>
        <authorList>
            <person name="Lu H."/>
        </authorList>
    </citation>
    <scope>NUCLEOTIDE SEQUENCE</scope>
    <source>
        <strain evidence="1">FT137W</strain>
    </source>
</reference>
<dbReference type="AlphaFoldDB" id="A0A941E7Z6"/>
<dbReference type="RefSeq" id="WP_212676551.1">
    <property type="nucleotide sequence ID" value="NZ_JAGSPJ010000007.1"/>
</dbReference>
<organism evidence="1 2">
    <name type="scientific">Undibacterium fentianense</name>
    <dbReference type="NCBI Taxonomy" id="2828728"/>
    <lineage>
        <taxon>Bacteria</taxon>
        <taxon>Pseudomonadati</taxon>
        <taxon>Pseudomonadota</taxon>
        <taxon>Betaproteobacteria</taxon>
        <taxon>Burkholderiales</taxon>
        <taxon>Oxalobacteraceae</taxon>
        <taxon>Undibacterium</taxon>
    </lineage>
</organism>
<sequence length="160" mass="18472">MKFEHLVEINDLTNPMVSVMTREQLWRGLVLRAESPKLFVDYIDECLLSERTAVSMTRQLRYGELVIADRVDFEHLAHVHYEVPAQQNIHPSSLRMLIEEPAPDALFVRFIYNSGEDANPDAENDMLNEYRRAAYQEADIDTIRVIRELAEAGRLDALPS</sequence>
<dbReference type="EMBL" id="JAGSPJ010000007">
    <property type="protein sequence ID" value="MBR7801418.1"/>
    <property type="molecule type" value="Genomic_DNA"/>
</dbReference>
<keyword evidence="2" id="KW-1185">Reference proteome</keyword>
<evidence type="ECO:0000313" key="1">
    <source>
        <dbReference type="EMBL" id="MBR7801418.1"/>
    </source>
</evidence>
<accession>A0A941E7Z6</accession>